<accession>A0A1Y2DNP8</accession>
<dbReference type="InParanoid" id="A0A1Y2DNP8"/>
<gene>
    <name evidence="6" type="ORF">BCR38DRAFT_442885</name>
</gene>
<dbReference type="PRINTS" id="PR00420">
    <property type="entry name" value="RNGMNOXGNASE"/>
</dbReference>
<dbReference type="SUPFAM" id="SSF51905">
    <property type="entry name" value="FAD/NAD(P)-binding domain"/>
    <property type="match status" value="1"/>
</dbReference>
<dbReference type="GO" id="GO:0071949">
    <property type="term" value="F:FAD binding"/>
    <property type="evidence" value="ECO:0007669"/>
    <property type="project" value="InterPro"/>
</dbReference>
<keyword evidence="7" id="KW-1185">Reference proteome</keyword>
<comment type="pathway">
    <text evidence="1">Secondary metabolite biosynthesis.</text>
</comment>
<keyword evidence="3" id="KW-0274">FAD</keyword>
<dbReference type="Proteomes" id="UP000193689">
    <property type="component" value="Unassembled WGS sequence"/>
</dbReference>
<dbReference type="Pfam" id="PF01494">
    <property type="entry name" value="FAD_binding_3"/>
    <property type="match status" value="1"/>
</dbReference>
<dbReference type="AlphaFoldDB" id="A0A1Y2DNP8"/>
<dbReference type="GeneID" id="63777053"/>
<name>A0A1Y2DNP8_9PEZI</name>
<proteinExistence type="predicted"/>
<organism evidence="6 7">
    <name type="scientific">Pseudomassariella vexata</name>
    <dbReference type="NCBI Taxonomy" id="1141098"/>
    <lineage>
        <taxon>Eukaryota</taxon>
        <taxon>Fungi</taxon>
        <taxon>Dikarya</taxon>
        <taxon>Ascomycota</taxon>
        <taxon>Pezizomycotina</taxon>
        <taxon>Sordariomycetes</taxon>
        <taxon>Xylariomycetidae</taxon>
        <taxon>Amphisphaeriales</taxon>
        <taxon>Pseudomassariaceae</taxon>
        <taxon>Pseudomassariella</taxon>
    </lineage>
</organism>
<evidence type="ECO:0000256" key="3">
    <source>
        <dbReference type="ARBA" id="ARBA00022827"/>
    </source>
</evidence>
<sequence>MRRDSPFAVMETSQGTKNQPAKVDVVIVGAGPAGASLACFLSSHGIRGIIVDVNSTSADTPRAHITNMAAMECLRDLGLDAVVTKLATKGECMMHTRWCHSMAGREYARIYSWANDPRRMGEYKSASPCTPCDLPQTLLEPELVRYATLHGFRIRWDTAFLALEQGAEGVTVRVLDKITQMQYSIEAQYVFGADGARSKIVSQLGIPLTKQPGGGPALNILVKADLSHLMAHRAGNLHWVMQPDREHPDFGWACIVRMVKPWFEWMFIFFPYPGATFERRPSKDEYMSQIRLVIGDDTPAEILRVNTWNVNEISANKYSVGRVFCLGDAVHRHPPFNGLGSNTCIQDAFNLAWKVAYVMKNKAGPQLLDTFSEERQPVGKGVVQRANDAFRDHAAIFDALGTILPSVTDRRAVLKELEADTDAGRKRREQLRVAISTTEHEFHGLGIEMNQSYNSTAVISDGGPDPDATNPDPVLYHNPSTKPGRRLPHVWLNTAIPSGLISTIDLAGKGAFTLFTGVGGMPWKEAAAKVAEAIGVPIRVISIGYNQDYEDAYFDWTRLRGVEESGCVLVRPDRFVAWRCGNLLGAEDSVNRMLLNVMRQILSLEGH</sequence>
<dbReference type="OrthoDB" id="2690153at2759"/>
<evidence type="ECO:0000256" key="4">
    <source>
        <dbReference type="ARBA" id="ARBA00023002"/>
    </source>
</evidence>
<dbReference type="GO" id="GO:0016709">
    <property type="term" value="F:oxidoreductase activity, acting on paired donors, with incorporation or reduction of molecular oxygen, NAD(P)H as one donor, and incorporation of one atom of oxygen"/>
    <property type="evidence" value="ECO:0007669"/>
    <property type="project" value="UniProtKB-ARBA"/>
</dbReference>
<feature type="domain" description="FAD-binding" evidence="5">
    <location>
        <begin position="22"/>
        <end position="386"/>
    </location>
</feature>
<dbReference type="EMBL" id="MCFJ01000011">
    <property type="protein sequence ID" value="ORY60911.1"/>
    <property type="molecule type" value="Genomic_DNA"/>
</dbReference>
<keyword evidence="2" id="KW-0285">Flavoprotein</keyword>
<dbReference type="Gene3D" id="3.30.9.10">
    <property type="entry name" value="D-Amino Acid Oxidase, subunit A, domain 2"/>
    <property type="match status" value="1"/>
</dbReference>
<evidence type="ECO:0000313" key="7">
    <source>
        <dbReference type="Proteomes" id="UP000193689"/>
    </source>
</evidence>
<dbReference type="InterPro" id="IPR036188">
    <property type="entry name" value="FAD/NAD-bd_sf"/>
</dbReference>
<evidence type="ECO:0000313" key="6">
    <source>
        <dbReference type="EMBL" id="ORY60911.1"/>
    </source>
</evidence>
<dbReference type="InterPro" id="IPR050641">
    <property type="entry name" value="RIFMO-like"/>
</dbReference>
<evidence type="ECO:0000256" key="2">
    <source>
        <dbReference type="ARBA" id="ARBA00022630"/>
    </source>
</evidence>
<dbReference type="Gene3D" id="3.50.50.60">
    <property type="entry name" value="FAD/NAD(P)-binding domain"/>
    <property type="match status" value="1"/>
</dbReference>
<dbReference type="Pfam" id="PF21274">
    <property type="entry name" value="Rng_hyd_C"/>
    <property type="match status" value="1"/>
</dbReference>
<dbReference type="PANTHER" id="PTHR43004">
    <property type="entry name" value="TRK SYSTEM POTASSIUM UPTAKE PROTEIN"/>
    <property type="match status" value="1"/>
</dbReference>
<dbReference type="InterPro" id="IPR002938">
    <property type="entry name" value="FAD-bd"/>
</dbReference>
<comment type="caution">
    <text evidence="6">The sequence shown here is derived from an EMBL/GenBank/DDBJ whole genome shotgun (WGS) entry which is preliminary data.</text>
</comment>
<dbReference type="PANTHER" id="PTHR43004:SF8">
    <property type="entry name" value="FAD-BINDING DOMAIN-CONTAINING PROTEIN-RELATED"/>
    <property type="match status" value="1"/>
</dbReference>
<dbReference type="STRING" id="1141098.A0A1Y2DNP8"/>
<dbReference type="RefSeq" id="XP_040713138.1">
    <property type="nucleotide sequence ID" value="XM_040860841.1"/>
</dbReference>
<reference evidence="6 7" key="1">
    <citation type="submission" date="2016-07" db="EMBL/GenBank/DDBJ databases">
        <title>Pervasive Adenine N6-methylation of Active Genes in Fungi.</title>
        <authorList>
            <consortium name="DOE Joint Genome Institute"/>
            <person name="Mondo S.J."/>
            <person name="Dannebaum R.O."/>
            <person name="Kuo R.C."/>
            <person name="Labutti K."/>
            <person name="Haridas S."/>
            <person name="Kuo A."/>
            <person name="Salamov A."/>
            <person name="Ahrendt S.R."/>
            <person name="Lipzen A."/>
            <person name="Sullivan W."/>
            <person name="Andreopoulos W.B."/>
            <person name="Clum A."/>
            <person name="Lindquist E."/>
            <person name="Daum C."/>
            <person name="Ramamoorthy G.K."/>
            <person name="Gryganskyi A."/>
            <person name="Culley D."/>
            <person name="Magnuson J.K."/>
            <person name="James T.Y."/>
            <person name="O'Malley M.A."/>
            <person name="Stajich J.E."/>
            <person name="Spatafora J.W."/>
            <person name="Visel A."/>
            <person name="Grigoriev I.V."/>
        </authorList>
    </citation>
    <scope>NUCLEOTIDE SEQUENCE [LARGE SCALE GENOMIC DNA]</scope>
    <source>
        <strain evidence="6 7">CBS 129021</strain>
    </source>
</reference>
<evidence type="ECO:0000259" key="5">
    <source>
        <dbReference type="Pfam" id="PF01494"/>
    </source>
</evidence>
<keyword evidence="4" id="KW-0560">Oxidoreductase</keyword>
<protein>
    <submittedName>
        <fullName evidence="6">FAD binding domain-containing protein</fullName>
    </submittedName>
</protein>
<evidence type="ECO:0000256" key="1">
    <source>
        <dbReference type="ARBA" id="ARBA00005179"/>
    </source>
</evidence>
<dbReference type="Gene3D" id="3.40.30.120">
    <property type="match status" value="1"/>
</dbReference>